<accession>A0A0W7X7T0</accession>
<gene>
    <name evidence="1" type="ORF">AT728_06140</name>
</gene>
<organism evidence="1 2">
    <name type="scientific">Streptomyces silvensis</name>
    <dbReference type="NCBI Taxonomy" id="1765722"/>
    <lineage>
        <taxon>Bacteria</taxon>
        <taxon>Bacillati</taxon>
        <taxon>Actinomycetota</taxon>
        <taxon>Actinomycetes</taxon>
        <taxon>Kitasatosporales</taxon>
        <taxon>Streptomycetaceae</taxon>
        <taxon>Streptomyces</taxon>
    </lineage>
</organism>
<dbReference type="AlphaFoldDB" id="A0A0W7X7T0"/>
<comment type="caution">
    <text evidence="1">The sequence shown here is derived from an EMBL/GenBank/DDBJ whole genome shotgun (WGS) entry which is preliminary data.</text>
</comment>
<protein>
    <submittedName>
        <fullName evidence="1">Uncharacterized protein</fullName>
    </submittedName>
</protein>
<dbReference type="EMBL" id="LOCL01000029">
    <property type="protein sequence ID" value="KUF19033.1"/>
    <property type="molecule type" value="Genomic_DNA"/>
</dbReference>
<proteinExistence type="predicted"/>
<sequence>MPLIVRGLLAVARLPADEHQLAGLVTAYAAQRPALDALYDLPEACHALPVLRRDVQADGPVA</sequence>
<name>A0A0W7X7T0_9ACTN</name>
<evidence type="ECO:0000313" key="1">
    <source>
        <dbReference type="EMBL" id="KUF19033.1"/>
    </source>
</evidence>
<dbReference type="Proteomes" id="UP000054804">
    <property type="component" value="Unassembled WGS sequence"/>
</dbReference>
<keyword evidence="2" id="KW-1185">Reference proteome</keyword>
<evidence type="ECO:0000313" key="2">
    <source>
        <dbReference type="Proteomes" id="UP000054804"/>
    </source>
</evidence>
<reference evidence="1 2" key="1">
    <citation type="submission" date="2015-12" db="EMBL/GenBank/DDBJ databases">
        <title>Draft genome sequence of Streptomyces silvensis ATCC 53525, a producer of novel hormone antagonists.</title>
        <authorList>
            <person name="Johnston C.W."/>
            <person name="Li Y."/>
            <person name="Magarvey N.A."/>
        </authorList>
    </citation>
    <scope>NUCLEOTIDE SEQUENCE [LARGE SCALE GENOMIC DNA]</scope>
    <source>
        <strain evidence="1 2">ATCC 53525</strain>
    </source>
</reference>